<dbReference type="OrthoDB" id="955330at2"/>
<proteinExistence type="predicted"/>
<evidence type="ECO:0000256" key="1">
    <source>
        <dbReference type="SAM" id="SignalP"/>
    </source>
</evidence>
<dbReference type="EMBL" id="WJXZ01000005">
    <property type="protein sequence ID" value="MRS61581.1"/>
    <property type="molecule type" value="Genomic_DNA"/>
</dbReference>
<evidence type="ECO:0008006" key="4">
    <source>
        <dbReference type="Google" id="ProtNLM"/>
    </source>
</evidence>
<dbReference type="RefSeq" id="WP_154174970.1">
    <property type="nucleotide sequence ID" value="NZ_WJXZ01000005.1"/>
</dbReference>
<organism evidence="2 3">
    <name type="scientific">Larkinella terrae</name>
    <dbReference type="NCBI Taxonomy" id="2025311"/>
    <lineage>
        <taxon>Bacteria</taxon>
        <taxon>Pseudomonadati</taxon>
        <taxon>Bacteroidota</taxon>
        <taxon>Cytophagia</taxon>
        <taxon>Cytophagales</taxon>
        <taxon>Spirosomataceae</taxon>
        <taxon>Larkinella</taxon>
    </lineage>
</organism>
<dbReference type="Proteomes" id="UP000441754">
    <property type="component" value="Unassembled WGS sequence"/>
</dbReference>
<dbReference type="Gene3D" id="3.10.450.360">
    <property type="match status" value="1"/>
</dbReference>
<keyword evidence="3" id="KW-1185">Reference proteome</keyword>
<evidence type="ECO:0000313" key="3">
    <source>
        <dbReference type="Proteomes" id="UP000441754"/>
    </source>
</evidence>
<comment type="caution">
    <text evidence="2">The sequence shown here is derived from an EMBL/GenBank/DDBJ whole genome shotgun (WGS) entry which is preliminary data.</text>
</comment>
<sequence>MISKSRVNRLWAFVSLLVVAVVSFNCQDKAGADFIYEASRAGVAPGAYGGLQSAFPNAQAVTWTNFQERIWEARFTDASASKVAVFRVTGALIDQGLLIAQTNLPETARTYLSTQYSGSKIQTVIAGGANSGFRVILVDSTGSRIWWAQFETTGPFRSIVEL</sequence>
<gene>
    <name evidence="2" type="ORF">GJJ30_09805</name>
</gene>
<evidence type="ECO:0000313" key="2">
    <source>
        <dbReference type="EMBL" id="MRS61581.1"/>
    </source>
</evidence>
<feature type="signal peptide" evidence="1">
    <location>
        <begin position="1"/>
        <end position="20"/>
    </location>
</feature>
<dbReference type="AlphaFoldDB" id="A0A7K0EJ50"/>
<accession>A0A7K0EJ50</accession>
<feature type="chain" id="PRO_5029769185" description="Beta-lactamase-inhibitor-like PepSY-like domain-containing protein" evidence="1">
    <location>
        <begin position="21"/>
        <end position="162"/>
    </location>
</feature>
<reference evidence="2 3" key="1">
    <citation type="journal article" date="2018" name="Antonie Van Leeuwenhoek">
        <title>Larkinella terrae sp. nov., isolated from soil on Jeju Island, South Korea.</title>
        <authorList>
            <person name="Ten L.N."/>
            <person name="Jeon J."/>
            <person name="Park S.J."/>
            <person name="Park S."/>
            <person name="Lee S.Y."/>
            <person name="Kim M.K."/>
            <person name="Jung H.Y."/>
        </authorList>
    </citation>
    <scope>NUCLEOTIDE SEQUENCE [LARGE SCALE GENOMIC DNA]</scope>
    <source>
        <strain evidence="2 3">KCTC 52001</strain>
    </source>
</reference>
<keyword evidence="1" id="KW-0732">Signal</keyword>
<name>A0A7K0EJ50_9BACT</name>
<protein>
    <recommendedName>
        <fullName evidence="4">Beta-lactamase-inhibitor-like PepSY-like domain-containing protein</fullName>
    </recommendedName>
</protein>